<keyword evidence="2" id="KW-0732">Signal</keyword>
<proteinExistence type="predicted"/>
<feature type="signal peptide" evidence="2">
    <location>
        <begin position="1"/>
        <end position="19"/>
    </location>
</feature>
<feature type="region of interest" description="Disordered" evidence="1">
    <location>
        <begin position="165"/>
        <end position="223"/>
    </location>
</feature>
<reference evidence="3 4" key="1">
    <citation type="submission" date="2020-04" db="EMBL/GenBank/DDBJ databases">
        <authorList>
            <person name="Alioto T."/>
            <person name="Alioto T."/>
            <person name="Gomez Garrido J."/>
        </authorList>
    </citation>
    <scope>NUCLEOTIDE SEQUENCE [LARGE SCALE GENOMIC DNA]</scope>
</reference>
<comment type="caution">
    <text evidence="3">The sequence shown here is derived from an EMBL/GenBank/DDBJ whole genome shotgun (WGS) entry which is preliminary data.</text>
</comment>
<keyword evidence="4" id="KW-1185">Reference proteome</keyword>
<feature type="chain" id="PRO_5035738240" evidence="2">
    <location>
        <begin position="20"/>
        <end position="323"/>
    </location>
</feature>
<name>A0A8S1E0D8_9INSE</name>
<evidence type="ECO:0000256" key="2">
    <source>
        <dbReference type="SAM" id="SignalP"/>
    </source>
</evidence>
<gene>
    <name evidence="3" type="ORF">CLODIP_2_CD05598</name>
</gene>
<feature type="compositionally biased region" description="Acidic residues" evidence="1">
    <location>
        <begin position="191"/>
        <end position="201"/>
    </location>
</feature>
<dbReference type="EMBL" id="CADEPI010000517">
    <property type="protein sequence ID" value="CAB3386897.1"/>
    <property type="molecule type" value="Genomic_DNA"/>
</dbReference>
<protein>
    <submittedName>
        <fullName evidence="3">Uncharacterized protein</fullName>
    </submittedName>
</protein>
<evidence type="ECO:0000256" key="1">
    <source>
        <dbReference type="SAM" id="MobiDB-lite"/>
    </source>
</evidence>
<dbReference type="AlphaFoldDB" id="A0A8S1E0D8"/>
<accession>A0A8S1E0D8</accession>
<dbReference type="Proteomes" id="UP000494165">
    <property type="component" value="Unassembled WGS sequence"/>
</dbReference>
<organism evidence="3 4">
    <name type="scientific">Cloeon dipterum</name>
    <dbReference type="NCBI Taxonomy" id="197152"/>
    <lineage>
        <taxon>Eukaryota</taxon>
        <taxon>Metazoa</taxon>
        <taxon>Ecdysozoa</taxon>
        <taxon>Arthropoda</taxon>
        <taxon>Hexapoda</taxon>
        <taxon>Insecta</taxon>
        <taxon>Pterygota</taxon>
        <taxon>Palaeoptera</taxon>
        <taxon>Ephemeroptera</taxon>
        <taxon>Pisciforma</taxon>
        <taxon>Baetidae</taxon>
        <taxon>Cloeon</taxon>
    </lineage>
</organism>
<sequence>MSPFATTAVLLACAALLNASPVRVAHLQQVFVPVLAGYDVGQGLRVNVLQRGLLQNLYKYVVHSIWPNSENQQEEQQEGVEEQQQQQFNSAMKPNYPAISVQEGEYVVGPIEYAGQFWYFHYPEKPTYHNRPTSQQDEKGSISQVGIVSSAQNEEDLPQVAGIHSVPKAGLSPPPKDDESPQEEGSTPLSEIEDGNNEDQESSTSQTEEIPEGGSSLPHTEETTTLADVDAGKPEQEAEGILSKNSVPLPATRTVGGTTIAEATIKSAGVAGQVGGSRLTGFEKIDQAVHPVHIIPVEMVDLAGQAGNLRIYPYYGPPVAYFG</sequence>
<evidence type="ECO:0000313" key="4">
    <source>
        <dbReference type="Proteomes" id="UP000494165"/>
    </source>
</evidence>
<evidence type="ECO:0000313" key="3">
    <source>
        <dbReference type="EMBL" id="CAB3386897.1"/>
    </source>
</evidence>